<comment type="caution">
    <text evidence="12">The sequence shown here is derived from an EMBL/GenBank/DDBJ whole genome shotgun (WGS) entry which is preliminary data.</text>
</comment>
<evidence type="ECO:0000256" key="2">
    <source>
        <dbReference type="ARBA" id="ARBA00022598"/>
    </source>
</evidence>
<evidence type="ECO:0000256" key="1">
    <source>
        <dbReference type="ARBA" id="ARBA00022490"/>
    </source>
</evidence>
<comment type="domain">
    <text evidence="8">ValRS has two distinct active sites: one for aminoacylation and one for editing. The misactivated threonine is translocated from the active site to the editing site.</text>
</comment>
<dbReference type="NCBIfam" id="NF004349">
    <property type="entry name" value="PRK05729.1"/>
    <property type="match status" value="1"/>
</dbReference>
<keyword evidence="1 8" id="KW-0963">Cytoplasm</keyword>
<evidence type="ECO:0000256" key="5">
    <source>
        <dbReference type="ARBA" id="ARBA00022917"/>
    </source>
</evidence>
<dbReference type="CDD" id="cd00817">
    <property type="entry name" value="ValRS_core"/>
    <property type="match status" value="1"/>
</dbReference>
<dbReference type="Pfam" id="PF10458">
    <property type="entry name" value="Val_tRNA-synt_C"/>
    <property type="match status" value="1"/>
</dbReference>
<evidence type="ECO:0000256" key="4">
    <source>
        <dbReference type="ARBA" id="ARBA00022840"/>
    </source>
</evidence>
<feature type="domain" description="Methionyl/Valyl/Leucyl/Isoleucyl-tRNA synthetase anticodon-binding" evidence="10">
    <location>
        <begin position="701"/>
        <end position="855"/>
    </location>
</feature>
<comment type="domain">
    <text evidence="8">The C-terminal coiled-coil domain is crucial for aminoacylation activity.</text>
</comment>
<dbReference type="InterPro" id="IPR013155">
    <property type="entry name" value="M/V/L/I-tRNA-synth_anticd-bd"/>
</dbReference>
<comment type="similarity">
    <text evidence="8">Belongs to the class-I aminoacyl-tRNA synthetase family. ValS type 1 subfamily.</text>
</comment>
<keyword evidence="4 8" id="KW-0067">ATP-binding</keyword>
<reference evidence="12 13" key="1">
    <citation type="submission" date="2013-03" db="EMBL/GenBank/DDBJ databases">
        <title>Salinisphaera dokdonensis CL-ES53 Genome Sequencing.</title>
        <authorList>
            <person name="Li C."/>
            <person name="Lai Q."/>
            <person name="Shao Z."/>
        </authorList>
    </citation>
    <scope>NUCLEOTIDE SEQUENCE [LARGE SCALE GENOMIC DNA]</scope>
    <source>
        <strain evidence="12 13">CL-ES53</strain>
    </source>
</reference>
<feature type="coiled-coil region" evidence="8">
    <location>
        <begin position="914"/>
        <end position="979"/>
    </location>
</feature>
<keyword evidence="5 8" id="KW-0648">Protein biosynthesis</keyword>
<dbReference type="GO" id="GO:0004832">
    <property type="term" value="F:valine-tRNA ligase activity"/>
    <property type="evidence" value="ECO:0007669"/>
    <property type="project" value="UniProtKB-EC"/>
</dbReference>
<dbReference type="InterPro" id="IPR001412">
    <property type="entry name" value="aa-tRNA-synth_I_CS"/>
</dbReference>
<dbReference type="Pfam" id="PF08264">
    <property type="entry name" value="Anticodon_1"/>
    <property type="match status" value="1"/>
</dbReference>
<name>A0ABV2AXR6_9GAMM</name>
<feature type="binding site" evidence="8">
    <location>
        <position position="584"/>
    </location>
    <ligand>
        <name>ATP</name>
        <dbReference type="ChEBI" id="CHEBI:30616"/>
    </ligand>
</feature>
<dbReference type="InterPro" id="IPR019499">
    <property type="entry name" value="Val-tRNA_synth_tRNA-bd"/>
</dbReference>
<dbReference type="Gene3D" id="3.90.740.10">
    <property type="entry name" value="Valyl/Leucyl/Isoleucyl-tRNA synthetase, editing domain"/>
    <property type="match status" value="1"/>
</dbReference>
<gene>
    <name evidence="8 12" type="primary">valS</name>
    <name evidence="12" type="ORF">SADO_01745</name>
</gene>
<comment type="subcellular location">
    <subcellularLocation>
        <location evidence="8">Cytoplasm</location>
    </subcellularLocation>
</comment>
<keyword evidence="13" id="KW-1185">Reference proteome</keyword>
<dbReference type="PROSITE" id="PS00178">
    <property type="entry name" value="AA_TRNA_LIGASE_I"/>
    <property type="match status" value="1"/>
</dbReference>
<evidence type="ECO:0000256" key="3">
    <source>
        <dbReference type="ARBA" id="ARBA00022741"/>
    </source>
</evidence>
<evidence type="ECO:0000259" key="9">
    <source>
        <dbReference type="Pfam" id="PF00133"/>
    </source>
</evidence>
<dbReference type="CDD" id="cd07962">
    <property type="entry name" value="Anticodon_Ia_Val"/>
    <property type="match status" value="1"/>
</dbReference>
<dbReference type="Proteomes" id="UP001460888">
    <property type="component" value="Unassembled WGS sequence"/>
</dbReference>
<dbReference type="PANTHER" id="PTHR11946">
    <property type="entry name" value="VALYL-TRNA SYNTHETASES"/>
    <property type="match status" value="1"/>
</dbReference>
<dbReference type="InterPro" id="IPR009008">
    <property type="entry name" value="Val/Leu/Ile-tRNA-synth_edit"/>
</dbReference>
<comment type="catalytic activity">
    <reaction evidence="7 8">
        <text>tRNA(Val) + L-valine + ATP = L-valyl-tRNA(Val) + AMP + diphosphate</text>
        <dbReference type="Rhea" id="RHEA:10704"/>
        <dbReference type="Rhea" id="RHEA-COMP:9672"/>
        <dbReference type="Rhea" id="RHEA-COMP:9708"/>
        <dbReference type="ChEBI" id="CHEBI:30616"/>
        <dbReference type="ChEBI" id="CHEBI:33019"/>
        <dbReference type="ChEBI" id="CHEBI:57762"/>
        <dbReference type="ChEBI" id="CHEBI:78442"/>
        <dbReference type="ChEBI" id="CHEBI:78537"/>
        <dbReference type="ChEBI" id="CHEBI:456215"/>
        <dbReference type="EC" id="6.1.1.9"/>
    </reaction>
</comment>
<dbReference type="InterPro" id="IPR002303">
    <property type="entry name" value="Valyl-tRNA_ligase"/>
</dbReference>
<evidence type="ECO:0000259" key="11">
    <source>
        <dbReference type="Pfam" id="PF10458"/>
    </source>
</evidence>
<dbReference type="SUPFAM" id="SSF50677">
    <property type="entry name" value="ValRS/IleRS/LeuRS editing domain"/>
    <property type="match status" value="1"/>
</dbReference>
<comment type="subunit">
    <text evidence="8">Monomer.</text>
</comment>
<keyword evidence="8" id="KW-0175">Coiled coil</keyword>
<evidence type="ECO:0000256" key="6">
    <source>
        <dbReference type="ARBA" id="ARBA00023146"/>
    </source>
</evidence>
<feature type="domain" description="Aminoacyl-tRNA synthetase class Ia" evidence="9">
    <location>
        <begin position="17"/>
        <end position="658"/>
    </location>
</feature>
<dbReference type="PRINTS" id="PR00986">
    <property type="entry name" value="TRNASYNTHVAL"/>
</dbReference>
<dbReference type="NCBIfam" id="TIGR00422">
    <property type="entry name" value="valS"/>
    <property type="match status" value="1"/>
</dbReference>
<dbReference type="InterPro" id="IPR014729">
    <property type="entry name" value="Rossmann-like_a/b/a_fold"/>
</dbReference>
<evidence type="ECO:0000256" key="7">
    <source>
        <dbReference type="ARBA" id="ARBA00047552"/>
    </source>
</evidence>
<organism evidence="12 13">
    <name type="scientific">Salinisphaera dokdonensis CL-ES53</name>
    <dbReference type="NCBI Taxonomy" id="1304272"/>
    <lineage>
        <taxon>Bacteria</taxon>
        <taxon>Pseudomonadati</taxon>
        <taxon>Pseudomonadota</taxon>
        <taxon>Gammaproteobacteria</taxon>
        <taxon>Salinisphaerales</taxon>
        <taxon>Salinisphaeraceae</taxon>
        <taxon>Salinisphaera</taxon>
    </lineage>
</organism>
<accession>A0ABV2AXR6</accession>
<feature type="short sequence motif" description="'HIGH' region" evidence="8">
    <location>
        <begin position="45"/>
        <end position="55"/>
    </location>
</feature>
<dbReference type="PANTHER" id="PTHR11946:SF93">
    <property type="entry name" value="VALINE--TRNA LIGASE, CHLOROPLASTIC_MITOCHONDRIAL 2"/>
    <property type="match status" value="1"/>
</dbReference>
<dbReference type="EMBL" id="APND01000001">
    <property type="protein sequence ID" value="MES1927938.1"/>
    <property type="molecule type" value="Genomic_DNA"/>
</dbReference>
<dbReference type="SUPFAM" id="SSF46589">
    <property type="entry name" value="tRNA-binding arm"/>
    <property type="match status" value="1"/>
</dbReference>
<protein>
    <recommendedName>
        <fullName evidence="8">Valine--tRNA ligase</fullName>
        <ecNumber evidence="8">6.1.1.9</ecNumber>
    </recommendedName>
    <alternativeName>
        <fullName evidence="8">Valyl-tRNA synthetase</fullName>
        <shortName evidence="8">ValRS</shortName>
    </alternativeName>
</protein>
<proteinExistence type="inferred from homology"/>
<evidence type="ECO:0000256" key="8">
    <source>
        <dbReference type="HAMAP-Rule" id="MF_02004"/>
    </source>
</evidence>
<evidence type="ECO:0000313" key="13">
    <source>
        <dbReference type="Proteomes" id="UP001460888"/>
    </source>
</evidence>
<dbReference type="SUPFAM" id="SSF52374">
    <property type="entry name" value="Nucleotidylyl transferase"/>
    <property type="match status" value="1"/>
</dbReference>
<comment type="function">
    <text evidence="8">Catalyzes the attachment of valine to tRNA(Val). As ValRS can inadvertently accommodate and process structurally similar amino acids such as threonine, to avoid such errors, it has a 'posttransfer' editing activity that hydrolyzes mischarged Thr-tRNA(Val) in a tRNA-dependent manner.</text>
</comment>
<dbReference type="Gene3D" id="1.10.287.380">
    <property type="entry name" value="Valyl-tRNA synthetase, C-terminal domain"/>
    <property type="match status" value="1"/>
</dbReference>
<dbReference type="InterPro" id="IPR033705">
    <property type="entry name" value="Anticodon_Ia_Val"/>
</dbReference>
<dbReference type="Pfam" id="PF00133">
    <property type="entry name" value="tRNA-synt_1"/>
    <property type="match status" value="1"/>
</dbReference>
<dbReference type="InterPro" id="IPR010978">
    <property type="entry name" value="tRNA-bd_arm"/>
</dbReference>
<keyword evidence="3 8" id="KW-0547">Nucleotide-binding</keyword>
<dbReference type="SUPFAM" id="SSF47323">
    <property type="entry name" value="Anticodon-binding domain of a subclass of class I aminoacyl-tRNA synthetases"/>
    <property type="match status" value="1"/>
</dbReference>
<dbReference type="Gene3D" id="3.40.50.620">
    <property type="entry name" value="HUPs"/>
    <property type="match status" value="2"/>
</dbReference>
<dbReference type="EC" id="6.1.1.9" evidence="8"/>
<dbReference type="RefSeq" id="WP_353108712.1">
    <property type="nucleotide sequence ID" value="NZ_APND01000001.1"/>
</dbReference>
<dbReference type="InterPro" id="IPR009080">
    <property type="entry name" value="tRNAsynth_Ia_anticodon-bd"/>
</dbReference>
<keyword evidence="2 8" id="KW-0436">Ligase</keyword>
<dbReference type="InterPro" id="IPR002300">
    <property type="entry name" value="aa-tRNA-synth_Ia"/>
</dbReference>
<feature type="short sequence motif" description="'KMSKS' region" evidence="8">
    <location>
        <begin position="581"/>
        <end position="585"/>
    </location>
</feature>
<dbReference type="HAMAP" id="MF_02004">
    <property type="entry name" value="Val_tRNA_synth_type1"/>
    <property type="match status" value="1"/>
</dbReference>
<keyword evidence="6 8" id="KW-0030">Aminoacyl-tRNA synthetase</keyword>
<dbReference type="InterPro" id="IPR037118">
    <property type="entry name" value="Val-tRNA_synth_C_sf"/>
</dbReference>
<evidence type="ECO:0000259" key="10">
    <source>
        <dbReference type="Pfam" id="PF08264"/>
    </source>
</evidence>
<feature type="domain" description="Valyl-tRNA synthetase tRNA-binding arm" evidence="11">
    <location>
        <begin position="917"/>
        <end position="980"/>
    </location>
</feature>
<sequence>MAELDKTFDPHTIEARWYPVWEERGYFAPDFDAPGDPYCIMLPPPNVTGSLHMGHAFQHTLMDALTRYHRMNGQPTLWQPGTDHAGIATQMLVERKVDAEGESRHSLGRDAFTDRIWDWKAESGGHITRQMRRMGTSVDWSRERFTMDDGLSEAVRDTLVAMYDKGLIYRGQRLVNWDPVLNTAVSDLEVENAEVAGHMWHFKYPLEDGQTYEYIEKNDDGEITRRETRDYISIATTRPETMLGDGAIAVHPDDERYAPIVGKRCEIPVGPKAQRRLIPIITDEYPDPEFGSGAVKITGAHDFNDYEVAKRNDIPMYRLMDSTAHLRDDGEAYERAAVRAAEIVASGTTPSAADVDAINLVPDEYRGLDRFEARRQIVAAIDADGLMIAVEDKAIMQPYGDRSGDVIEPMLTNQWFVDAKTLAKPAIAAVEDGRIKFVPGNWDKTYFEWMRNIQDWCISRQLWWGHRIPAWYDADGNVYVGKDEADTRARNNLADDVALTQDEDVLDTWYSSGLWPFSTLGWPENTRALETFYPTSVLVTGFDIIFFWVARMIMMGMEFMGDVPFREVYVHGLVRDSDGAKMSKSKGNVLDPIDLIDGIGLEDLVAKRTANMMQPQKAKAIEKVTRKAFPDGIAAYGTDALRFTFAALASPGRDIRFDLGRVEGYRNFCNKLWNAARFTLMQVGDDYVPAADSEIELSQADRWIVSHLQKLEAEVAKQFDGYRFDLASKAIHDFIWHYFCDWYLELIKPVLSGDSSDAQKAGTRRTLLRVLETTLRVAHPLMPFITEEIWQRVAPLARGEALAAEGESISVQPFPRADEARIDAAAEAEIDWLRDVIAGLRTIRGEMDIAPSQTMPIMVANVSDSDRERLATHRAAIDFLARVESIEEVTADDAPEAATALVGEMQLRVPLAGLIDQDAELARLDKRIAKLEKDLAGIRGRLSNESFVAKAPQDVVDKAREQQASVEREAAELAEQRQRIAAL</sequence>
<dbReference type="Gene3D" id="1.10.730.10">
    <property type="entry name" value="Isoleucyl-tRNA Synthetase, Domain 1"/>
    <property type="match status" value="1"/>
</dbReference>
<evidence type="ECO:0000313" key="12">
    <source>
        <dbReference type="EMBL" id="MES1927938.1"/>
    </source>
</evidence>